<reference evidence="3" key="1">
    <citation type="submission" date="2016-10" db="EMBL/GenBank/DDBJ databases">
        <title>Frankia sp. NRRL B-16386 Genome sequencing.</title>
        <authorList>
            <person name="Ghodhbane-Gtari F."/>
            <person name="Swanson E."/>
            <person name="Gueddou A."/>
            <person name="Hezbri K."/>
            <person name="Ktari K."/>
            <person name="Nouioui I."/>
            <person name="Morris K."/>
            <person name="Simpson S."/>
            <person name="Abebe-Akele F."/>
            <person name="Thomas K."/>
            <person name="Gtari M."/>
            <person name="Tisa L.S."/>
        </authorList>
    </citation>
    <scope>NUCLEOTIDE SEQUENCE [LARGE SCALE GENOMIC DNA]</scope>
    <source>
        <strain evidence="3">NRRL B-16386</strain>
    </source>
</reference>
<feature type="transmembrane region" description="Helical" evidence="1">
    <location>
        <begin position="70"/>
        <end position="88"/>
    </location>
</feature>
<keyword evidence="3" id="KW-1185">Reference proteome</keyword>
<proteinExistence type="predicted"/>
<dbReference type="OrthoDB" id="3830423at2"/>
<dbReference type="AlphaFoldDB" id="A0A1V2I364"/>
<protein>
    <submittedName>
        <fullName evidence="2">Uncharacterized protein</fullName>
    </submittedName>
</protein>
<keyword evidence="1" id="KW-1133">Transmembrane helix</keyword>
<dbReference type="Proteomes" id="UP000188929">
    <property type="component" value="Unassembled WGS sequence"/>
</dbReference>
<sequence length="143" mass="14367">METVWDLVVVVHLVGMAAVVGGWLTQLGAARPRVPAVVVYGAVAQVISGPALVGLASSGAVDKDVDNVKIGVKLVIALAVFVVAYLGLRRDDEERALPAPASASASGGGAGTVSAARAVDPRAPVNLAGGLALVNVLIAVLWR</sequence>
<dbReference type="RefSeq" id="WP_076820764.1">
    <property type="nucleotide sequence ID" value="NZ_MOMC01000070.1"/>
</dbReference>
<feature type="transmembrane region" description="Helical" evidence="1">
    <location>
        <begin position="37"/>
        <end position="58"/>
    </location>
</feature>
<comment type="caution">
    <text evidence="2">The sequence shown here is derived from an EMBL/GenBank/DDBJ whole genome shotgun (WGS) entry which is preliminary data.</text>
</comment>
<keyword evidence="1" id="KW-0812">Transmembrane</keyword>
<organism evidence="2 3">
    <name type="scientific">Pseudofrankia asymbiotica</name>
    <dbReference type="NCBI Taxonomy" id="1834516"/>
    <lineage>
        <taxon>Bacteria</taxon>
        <taxon>Bacillati</taxon>
        <taxon>Actinomycetota</taxon>
        <taxon>Actinomycetes</taxon>
        <taxon>Frankiales</taxon>
        <taxon>Frankiaceae</taxon>
        <taxon>Pseudofrankia</taxon>
    </lineage>
</organism>
<feature type="transmembrane region" description="Helical" evidence="1">
    <location>
        <begin position="7"/>
        <end position="25"/>
    </location>
</feature>
<evidence type="ECO:0000256" key="1">
    <source>
        <dbReference type="SAM" id="Phobius"/>
    </source>
</evidence>
<keyword evidence="1" id="KW-0472">Membrane</keyword>
<evidence type="ECO:0000313" key="2">
    <source>
        <dbReference type="EMBL" id="ONH24537.1"/>
    </source>
</evidence>
<evidence type="ECO:0000313" key="3">
    <source>
        <dbReference type="Proteomes" id="UP000188929"/>
    </source>
</evidence>
<accession>A0A1V2I364</accession>
<name>A0A1V2I364_9ACTN</name>
<dbReference type="STRING" id="1834516.BL253_30055"/>
<feature type="transmembrane region" description="Helical" evidence="1">
    <location>
        <begin position="123"/>
        <end position="142"/>
    </location>
</feature>
<gene>
    <name evidence="2" type="ORF">BL253_30055</name>
</gene>
<dbReference type="EMBL" id="MOMC01000070">
    <property type="protein sequence ID" value="ONH24537.1"/>
    <property type="molecule type" value="Genomic_DNA"/>
</dbReference>